<dbReference type="InterPro" id="IPR036188">
    <property type="entry name" value="FAD/NAD-bd_sf"/>
</dbReference>
<dbReference type="Proteomes" id="UP000472580">
    <property type="component" value="Unassembled WGS sequence"/>
</dbReference>
<evidence type="ECO:0000256" key="1">
    <source>
        <dbReference type="ARBA" id="ARBA00001974"/>
    </source>
</evidence>
<sequence>MSEHAYYDIAVVGAGLAGVCAAISAAAFPKTRVLLLESASKPLPYTKTLPFYDGAINAVDPAAQGRQGIFDSPELFMQQTLERSGYRASPELVRELCYRSYDAKIWLRNLGAEFMLKTVQLPGSGFPRGAYFRDLSQFRECLLKALLAGGVDCVCSASVKQMEQKDEGWKLTYAESSGAIREVRTLSVIACSGGFVSDDRICSFHDPRNKGLRSIDPTHGRSADFLKALVRNGAGCVGMDFLDYLTVLNDSVPTQLRLPTQASVLVSRDGRLLATGLDSVERTEALLSSPDHTAYALFPSSMTENLPKAQAQAIWRVFSIGEAVCVHRGESVQEGSFSFVSEQFWRTLTADLSAYADRATRMNERQTPALSQWIGSEKLMLVKVTLVKQRTLGGVRIDPHAQILNALGSPIKGLFAAGEAVGGVHGKSCLPGNSELAAVVFGRTAAESASHYLLSLKKLKDF</sequence>
<reference evidence="7 8" key="1">
    <citation type="submission" date="2019-12" db="EMBL/GenBank/DDBJ databases">
        <title>Microbes associate with the intestines of laboratory mice.</title>
        <authorList>
            <person name="Navarre W."/>
            <person name="Wong E."/>
        </authorList>
    </citation>
    <scope>NUCLEOTIDE SEQUENCE [LARGE SCALE GENOMIC DNA]</scope>
    <source>
        <strain evidence="7 8">NM82_D38</strain>
    </source>
</reference>
<evidence type="ECO:0000256" key="5">
    <source>
        <dbReference type="SAM" id="Phobius"/>
    </source>
</evidence>
<dbReference type="RefSeq" id="WP_160335044.1">
    <property type="nucleotide sequence ID" value="NZ_CALPCV010000039.1"/>
</dbReference>
<keyword evidence="3" id="KW-0274">FAD</keyword>
<dbReference type="OrthoDB" id="9813348at2"/>
<accession>A0A6L6YG13</accession>
<dbReference type="SUPFAM" id="SSF51905">
    <property type="entry name" value="FAD/NAD(P)-binding domain"/>
    <property type="match status" value="1"/>
</dbReference>
<dbReference type="PANTHER" id="PTHR43400">
    <property type="entry name" value="FUMARATE REDUCTASE"/>
    <property type="match status" value="1"/>
</dbReference>
<keyword evidence="2" id="KW-0285">Flavoprotein</keyword>
<evidence type="ECO:0000256" key="2">
    <source>
        <dbReference type="ARBA" id="ARBA00022630"/>
    </source>
</evidence>
<evidence type="ECO:0000313" key="7">
    <source>
        <dbReference type="EMBL" id="MVX56610.1"/>
    </source>
</evidence>
<keyword evidence="8" id="KW-1185">Reference proteome</keyword>
<dbReference type="GO" id="GO:0016491">
    <property type="term" value="F:oxidoreductase activity"/>
    <property type="evidence" value="ECO:0007669"/>
    <property type="project" value="UniProtKB-KW"/>
</dbReference>
<dbReference type="EMBL" id="WSRP01000013">
    <property type="protein sequence ID" value="MVX56610.1"/>
    <property type="molecule type" value="Genomic_DNA"/>
</dbReference>
<keyword evidence="5" id="KW-1133">Transmembrane helix</keyword>
<proteinExistence type="predicted"/>
<keyword evidence="5" id="KW-0472">Membrane</keyword>
<comment type="cofactor">
    <cofactor evidence="1">
        <name>FAD</name>
        <dbReference type="ChEBI" id="CHEBI:57692"/>
    </cofactor>
</comment>
<dbReference type="Gene3D" id="3.90.700.10">
    <property type="entry name" value="Succinate dehydrogenase/fumarate reductase flavoprotein, catalytic domain"/>
    <property type="match status" value="1"/>
</dbReference>
<protein>
    <submittedName>
        <fullName evidence="7">FAD-binding protein</fullName>
    </submittedName>
</protein>
<dbReference type="InterPro" id="IPR050315">
    <property type="entry name" value="FAD-oxidoreductase_2"/>
</dbReference>
<dbReference type="Pfam" id="PF00890">
    <property type="entry name" value="FAD_binding_2"/>
    <property type="match status" value="1"/>
</dbReference>
<dbReference type="PRINTS" id="PR00368">
    <property type="entry name" value="FADPNR"/>
</dbReference>
<keyword evidence="4" id="KW-0560">Oxidoreductase</keyword>
<evidence type="ECO:0000256" key="4">
    <source>
        <dbReference type="ARBA" id="ARBA00023002"/>
    </source>
</evidence>
<dbReference type="InterPro" id="IPR003953">
    <property type="entry name" value="FAD-dep_OxRdtase_2_FAD-bd"/>
</dbReference>
<evidence type="ECO:0000256" key="3">
    <source>
        <dbReference type="ARBA" id="ARBA00022827"/>
    </source>
</evidence>
<comment type="caution">
    <text evidence="7">The sequence shown here is derived from an EMBL/GenBank/DDBJ whole genome shotgun (WGS) entry which is preliminary data.</text>
</comment>
<evidence type="ECO:0000313" key="8">
    <source>
        <dbReference type="Proteomes" id="UP000472580"/>
    </source>
</evidence>
<name>A0A6L6YG13_9BURK</name>
<gene>
    <name evidence="7" type="ORF">E5987_05215</name>
</gene>
<feature type="transmembrane region" description="Helical" evidence="5">
    <location>
        <begin position="6"/>
        <end position="28"/>
    </location>
</feature>
<organism evidence="7 8">
    <name type="scientific">Parasutterella muris</name>
    <dbReference type="NCBI Taxonomy" id="2565572"/>
    <lineage>
        <taxon>Bacteria</taxon>
        <taxon>Pseudomonadati</taxon>
        <taxon>Pseudomonadota</taxon>
        <taxon>Betaproteobacteria</taxon>
        <taxon>Burkholderiales</taxon>
        <taxon>Sutterellaceae</taxon>
        <taxon>Parasutterella</taxon>
    </lineage>
</organism>
<feature type="domain" description="FAD-dependent oxidoreductase 2 FAD-binding" evidence="6">
    <location>
        <begin position="8"/>
        <end position="434"/>
    </location>
</feature>
<keyword evidence="5" id="KW-0812">Transmembrane</keyword>
<dbReference type="Gene3D" id="3.50.50.60">
    <property type="entry name" value="FAD/NAD(P)-binding domain"/>
    <property type="match status" value="1"/>
</dbReference>
<dbReference type="PANTHER" id="PTHR43400:SF7">
    <property type="entry name" value="FAD-DEPENDENT OXIDOREDUCTASE 2 FAD BINDING DOMAIN-CONTAINING PROTEIN"/>
    <property type="match status" value="1"/>
</dbReference>
<evidence type="ECO:0000259" key="6">
    <source>
        <dbReference type="Pfam" id="PF00890"/>
    </source>
</evidence>
<dbReference type="AlphaFoldDB" id="A0A6L6YG13"/>
<dbReference type="InterPro" id="IPR027477">
    <property type="entry name" value="Succ_DH/fumarate_Rdtase_cat_sf"/>
</dbReference>